<dbReference type="Proteomes" id="UP000219799">
    <property type="component" value="Chromosome 10"/>
</dbReference>
<gene>
    <name evidence="4" type="primary">PmlGA01_100016800</name>
    <name evidence="4" type="ORF">PMLGA01_100016800</name>
</gene>
<name>A0A1C3KDL8_PLAMA</name>
<evidence type="ECO:0000313" key="5">
    <source>
        <dbReference type="Proteomes" id="UP000219799"/>
    </source>
</evidence>
<evidence type="ECO:0000256" key="2">
    <source>
        <dbReference type="SAM" id="MobiDB-lite"/>
    </source>
</evidence>
<reference evidence="4 5" key="1">
    <citation type="submission" date="2016-06" db="EMBL/GenBank/DDBJ databases">
        <authorList>
            <consortium name="Pathogen Informatics"/>
        </authorList>
    </citation>
    <scope>NUCLEOTIDE SEQUENCE [LARGE SCALE GENOMIC DNA]</scope>
    <source>
        <strain evidence="4">PmlGA01</strain>
    </source>
</reference>
<evidence type="ECO:0000313" key="4">
    <source>
        <dbReference type="EMBL" id="SBT71688.1"/>
    </source>
</evidence>
<feature type="region of interest" description="Disordered" evidence="2">
    <location>
        <begin position="185"/>
        <end position="217"/>
    </location>
</feature>
<feature type="compositionally biased region" description="Polar residues" evidence="2">
    <location>
        <begin position="191"/>
        <end position="206"/>
    </location>
</feature>
<evidence type="ECO:0000256" key="3">
    <source>
        <dbReference type="SAM" id="SignalP"/>
    </source>
</evidence>
<evidence type="ECO:0000256" key="1">
    <source>
        <dbReference type="SAM" id="Coils"/>
    </source>
</evidence>
<dbReference type="EMBL" id="LT594498">
    <property type="protein sequence ID" value="SBT71688.1"/>
    <property type="molecule type" value="Genomic_DNA"/>
</dbReference>
<feature type="coiled-coil region" evidence="1">
    <location>
        <begin position="136"/>
        <end position="163"/>
    </location>
</feature>
<protein>
    <submittedName>
        <fullName evidence="4">Secreted ookinete protein, putative</fullName>
    </submittedName>
</protein>
<keyword evidence="3" id="KW-0732">Signal</keyword>
<keyword evidence="1" id="KW-0175">Coiled coil</keyword>
<feature type="chain" id="PRO_5008677680" evidence="3">
    <location>
        <begin position="24"/>
        <end position="217"/>
    </location>
</feature>
<proteinExistence type="predicted"/>
<sequence length="217" mass="24969">MNNLIYFFFFFFSSSLLLSTVSCDKAKILPLGDIISGVADIANVIAPKKEEVVESISESIPKINLKIVPSKKLNITKNDIIFLLSQLRQEIRRQVGILQGAQEYELEEKERMRERSASIWSSSNSAVYFPKQRDNKENVDNMEEEEKEEIEDLLDSLNKVLNVNVIGKDEQEKKEENLSYDIEINDRKNLDNNGESGLQNGPQFRQKTFRNGPIRRP</sequence>
<feature type="signal peptide" evidence="3">
    <location>
        <begin position="1"/>
        <end position="23"/>
    </location>
</feature>
<dbReference type="AlphaFoldDB" id="A0A1C3KDL8"/>
<dbReference type="VEuPathDB" id="PlasmoDB:PmUG01_10025800"/>
<organism evidence="4 5">
    <name type="scientific">Plasmodium malariae</name>
    <dbReference type="NCBI Taxonomy" id="5858"/>
    <lineage>
        <taxon>Eukaryota</taxon>
        <taxon>Sar</taxon>
        <taxon>Alveolata</taxon>
        <taxon>Apicomplexa</taxon>
        <taxon>Aconoidasida</taxon>
        <taxon>Haemosporida</taxon>
        <taxon>Plasmodiidae</taxon>
        <taxon>Plasmodium</taxon>
        <taxon>Plasmodium (Plasmodium)</taxon>
    </lineage>
</organism>
<accession>A0A1C3KDL8</accession>